<evidence type="ECO:0000313" key="3">
    <source>
        <dbReference type="Proteomes" id="UP000190787"/>
    </source>
</evidence>
<dbReference type="EMBL" id="MPZV01000001">
    <property type="protein sequence ID" value="OOY24913.1"/>
    <property type="molecule type" value="Genomic_DNA"/>
</dbReference>
<evidence type="ECO:0000313" key="2">
    <source>
        <dbReference type="EMBL" id="OOY24913.1"/>
    </source>
</evidence>
<dbReference type="RefSeq" id="WP_078599083.1">
    <property type="nucleotide sequence ID" value="NZ_MPZV01000001.1"/>
</dbReference>
<sequence length="115" mass="11434">MPRLIGIMAGFCALTALSACVESTGGSAAQMPVAPGSPPFITSMSPDVSQAAIDSCRSALAAQTTGGVTVVGGETSQAATAIYMRVGANGAPWRCLVGADGSNPQTMFMGSEGYL</sequence>
<keyword evidence="1" id="KW-0732">Signal</keyword>
<gene>
    <name evidence="2" type="ORF">BMI91_00235</name>
</gene>
<feature type="chain" id="PRO_5045225443" description="Lipoprotein" evidence="1">
    <location>
        <begin position="19"/>
        <end position="115"/>
    </location>
</feature>
<proteinExistence type="predicted"/>
<name>A0ABX3MYX4_9RHOB</name>
<feature type="signal peptide" evidence="1">
    <location>
        <begin position="1"/>
        <end position="18"/>
    </location>
</feature>
<dbReference type="Proteomes" id="UP000190787">
    <property type="component" value="Unassembled WGS sequence"/>
</dbReference>
<protein>
    <recommendedName>
        <fullName evidence="4">Lipoprotein</fullName>
    </recommendedName>
</protein>
<dbReference type="PROSITE" id="PS51257">
    <property type="entry name" value="PROKAR_LIPOPROTEIN"/>
    <property type="match status" value="1"/>
</dbReference>
<reference evidence="2 3" key="1">
    <citation type="submission" date="2016-11" db="EMBL/GenBank/DDBJ databases">
        <title>A multilocus sequence analysis scheme for characterization of bacteria in the genus Thioclava.</title>
        <authorList>
            <person name="Liu Y."/>
            <person name="Shao Z."/>
        </authorList>
    </citation>
    <scope>NUCLEOTIDE SEQUENCE [LARGE SCALE GENOMIC DNA]</scope>
    <source>
        <strain evidence="2 3">TAW-CT134</strain>
    </source>
</reference>
<evidence type="ECO:0008006" key="4">
    <source>
        <dbReference type="Google" id="ProtNLM"/>
    </source>
</evidence>
<organism evidence="2 3">
    <name type="scientific">Thioclava sediminum</name>
    <dbReference type="NCBI Taxonomy" id="1915319"/>
    <lineage>
        <taxon>Bacteria</taxon>
        <taxon>Pseudomonadati</taxon>
        <taxon>Pseudomonadota</taxon>
        <taxon>Alphaproteobacteria</taxon>
        <taxon>Rhodobacterales</taxon>
        <taxon>Paracoccaceae</taxon>
        <taxon>Thioclava</taxon>
    </lineage>
</organism>
<evidence type="ECO:0000256" key="1">
    <source>
        <dbReference type="SAM" id="SignalP"/>
    </source>
</evidence>
<accession>A0ABX3MYX4</accession>
<keyword evidence="3" id="KW-1185">Reference proteome</keyword>
<comment type="caution">
    <text evidence="2">The sequence shown here is derived from an EMBL/GenBank/DDBJ whole genome shotgun (WGS) entry which is preliminary data.</text>
</comment>